<organism evidence="10 11">
    <name type="scientific">Kurthia gibsonii</name>
    <dbReference type="NCBI Taxonomy" id="33946"/>
    <lineage>
        <taxon>Bacteria</taxon>
        <taxon>Bacillati</taxon>
        <taxon>Bacillota</taxon>
        <taxon>Bacilli</taxon>
        <taxon>Bacillales</taxon>
        <taxon>Caryophanaceae</taxon>
        <taxon>Kurthia</taxon>
    </lineage>
</organism>
<proteinExistence type="inferred from homology"/>
<keyword evidence="10" id="KW-0966">Cell projection</keyword>
<evidence type="ECO:0000256" key="6">
    <source>
        <dbReference type="ARBA" id="ARBA00023225"/>
    </source>
</evidence>
<keyword evidence="8" id="KW-0175">Coiled coil</keyword>
<evidence type="ECO:0000259" key="9">
    <source>
        <dbReference type="Pfam" id="PF02108"/>
    </source>
</evidence>
<evidence type="ECO:0000256" key="4">
    <source>
        <dbReference type="ARBA" id="ARBA00022795"/>
    </source>
</evidence>
<evidence type="ECO:0000256" key="3">
    <source>
        <dbReference type="ARBA" id="ARBA00022448"/>
    </source>
</evidence>
<dbReference type="InterPro" id="IPR051472">
    <property type="entry name" value="T3SS_Stator/FliH"/>
</dbReference>
<dbReference type="InterPro" id="IPR022524">
    <property type="entry name" value="FliH_Bacilli"/>
</dbReference>
<keyword evidence="5" id="KW-0653">Protein transport</keyword>
<accession>A0ABU9LGQ0</accession>
<dbReference type="Pfam" id="PF02108">
    <property type="entry name" value="FliH"/>
    <property type="match status" value="1"/>
</dbReference>
<dbReference type="NCBIfam" id="TIGR03825">
    <property type="entry name" value="FliH_bacil"/>
    <property type="match status" value="1"/>
</dbReference>
<evidence type="ECO:0000256" key="7">
    <source>
        <dbReference type="NCBIfam" id="TIGR03825"/>
    </source>
</evidence>
<keyword evidence="10" id="KW-0282">Flagellum</keyword>
<keyword evidence="10" id="KW-0969">Cilium</keyword>
<evidence type="ECO:0000256" key="1">
    <source>
        <dbReference type="ARBA" id="ARBA00003041"/>
    </source>
</evidence>
<feature type="domain" description="Flagellar assembly protein FliH/Type III secretion system HrpE" evidence="9">
    <location>
        <begin position="115"/>
        <end position="243"/>
    </location>
</feature>
<evidence type="ECO:0000256" key="5">
    <source>
        <dbReference type="ARBA" id="ARBA00022927"/>
    </source>
</evidence>
<gene>
    <name evidence="10" type="primary">fliH</name>
    <name evidence="10" type="ORF">AAF454_01275</name>
</gene>
<comment type="caution">
    <text evidence="10">The sequence shown here is derived from an EMBL/GenBank/DDBJ whole genome shotgun (WGS) entry which is preliminary data.</text>
</comment>
<reference evidence="10 11" key="1">
    <citation type="submission" date="2024-04" db="EMBL/GenBank/DDBJ databases">
        <authorList>
            <person name="Wu Y.S."/>
            <person name="Zhang L."/>
        </authorList>
    </citation>
    <scope>NUCLEOTIDE SEQUENCE [LARGE SCALE GENOMIC DNA]</scope>
    <source>
        <strain evidence="10 11">KG-01</strain>
    </source>
</reference>
<evidence type="ECO:0000256" key="8">
    <source>
        <dbReference type="SAM" id="Coils"/>
    </source>
</evidence>
<dbReference type="InterPro" id="IPR018035">
    <property type="entry name" value="Flagellar_FliH/T3SS_HrpE"/>
</dbReference>
<feature type="coiled-coil region" evidence="8">
    <location>
        <begin position="43"/>
        <end position="130"/>
    </location>
</feature>
<evidence type="ECO:0000313" key="10">
    <source>
        <dbReference type="EMBL" id="MEL5987050.1"/>
    </source>
</evidence>
<dbReference type="PANTHER" id="PTHR34982:SF1">
    <property type="entry name" value="FLAGELLAR ASSEMBLY PROTEIN FLIH"/>
    <property type="match status" value="1"/>
</dbReference>
<dbReference type="Proteomes" id="UP001398420">
    <property type="component" value="Unassembled WGS sequence"/>
</dbReference>
<sequence length="256" mass="29885">MSRIIRSTAEESNIREIKIRNFSFTEELETDEIERNMSVTSILDEQNRIRQSFEEEVASTRAQMAQEQQALQESLAQQRQDWELEKQQLQQQAYEEGFQKGYVDGEIKIREDLQQKVNEANELVHAAVENGNVYLQEQERIILDLAIESANRIIGRKIEENPDVFLDIVKRALVEVRESEFIKVFTSSTYYSYVTSKRDELETLLPPNLLFTVFVDDQLDETACYIESNHGRMIVTLDEQLNELKKILLAILESED</sequence>
<keyword evidence="4" id="KW-1005">Bacterial flagellum biogenesis</keyword>
<name>A0ABU9LGQ0_9BACL</name>
<dbReference type="RefSeq" id="WP_068454875.1">
    <property type="nucleotide sequence ID" value="NZ_JAWVOH010000001.1"/>
</dbReference>
<protein>
    <recommendedName>
        <fullName evidence="7">Flagellar assembly protein FliH</fullName>
    </recommendedName>
</protein>
<keyword evidence="3" id="KW-0813">Transport</keyword>
<keyword evidence="11" id="KW-1185">Reference proteome</keyword>
<dbReference type="EMBL" id="JBCEWA010000001">
    <property type="protein sequence ID" value="MEL5987050.1"/>
    <property type="molecule type" value="Genomic_DNA"/>
</dbReference>
<comment type="similarity">
    <text evidence="2">Belongs to the FliH family.</text>
</comment>
<keyword evidence="6" id="KW-1006">Bacterial flagellum protein export</keyword>
<dbReference type="PANTHER" id="PTHR34982">
    <property type="entry name" value="YOP PROTEINS TRANSLOCATION PROTEIN L"/>
    <property type="match status" value="1"/>
</dbReference>
<evidence type="ECO:0000313" key="11">
    <source>
        <dbReference type="Proteomes" id="UP001398420"/>
    </source>
</evidence>
<comment type="function">
    <text evidence="1">Needed for flagellar regrowth and assembly.</text>
</comment>
<evidence type="ECO:0000256" key="2">
    <source>
        <dbReference type="ARBA" id="ARBA00006602"/>
    </source>
</evidence>